<keyword evidence="9" id="KW-0547">Nucleotide-binding</keyword>
<feature type="modified residue" description="Phosphohistidine" evidence="13">
    <location>
        <position position="47"/>
    </location>
</feature>
<evidence type="ECO:0000256" key="14">
    <source>
        <dbReference type="SAM" id="MobiDB-lite"/>
    </source>
</evidence>
<evidence type="ECO:0000259" key="15">
    <source>
        <dbReference type="PROSITE" id="PS50109"/>
    </source>
</evidence>
<dbReference type="Gene3D" id="3.30.70.1110">
    <property type="entry name" value="Histidine kinase CheA-like, P2 response regulator-binding domain"/>
    <property type="match status" value="2"/>
</dbReference>
<dbReference type="EMBL" id="JAGGMV010000001">
    <property type="protein sequence ID" value="MBP2201029.1"/>
    <property type="molecule type" value="Genomic_DNA"/>
</dbReference>
<dbReference type="InterPro" id="IPR003594">
    <property type="entry name" value="HATPase_dom"/>
</dbReference>
<feature type="domain" description="HPt" evidence="17">
    <location>
        <begin position="1"/>
        <end position="104"/>
    </location>
</feature>
<dbReference type="GO" id="GO:0000155">
    <property type="term" value="F:phosphorelay sensor kinase activity"/>
    <property type="evidence" value="ECO:0007669"/>
    <property type="project" value="InterPro"/>
</dbReference>
<evidence type="ECO:0000256" key="13">
    <source>
        <dbReference type="PROSITE-ProRule" id="PRU00110"/>
    </source>
</evidence>
<keyword evidence="11" id="KW-0067">ATP-binding</keyword>
<accession>A0A8J7RF33</accession>
<evidence type="ECO:0000256" key="10">
    <source>
        <dbReference type="ARBA" id="ARBA00022777"/>
    </source>
</evidence>
<dbReference type="Gene3D" id="1.10.287.560">
    <property type="entry name" value="Histidine kinase CheA-like, homodimeric domain"/>
    <property type="match status" value="1"/>
</dbReference>
<dbReference type="Pfam" id="PF02895">
    <property type="entry name" value="H-kinase_dim"/>
    <property type="match status" value="1"/>
</dbReference>
<evidence type="ECO:0000259" key="17">
    <source>
        <dbReference type="PROSITE" id="PS50894"/>
    </source>
</evidence>
<evidence type="ECO:0000256" key="6">
    <source>
        <dbReference type="ARBA" id="ARBA00022500"/>
    </source>
</evidence>
<dbReference type="PANTHER" id="PTHR43395:SF10">
    <property type="entry name" value="CHEMOTAXIS PROTEIN CHEA"/>
    <property type="match status" value="1"/>
</dbReference>
<dbReference type="AlphaFoldDB" id="A0A8J7RF33"/>
<dbReference type="SMART" id="SM00387">
    <property type="entry name" value="HATPase_c"/>
    <property type="match status" value="1"/>
</dbReference>
<evidence type="ECO:0000259" key="16">
    <source>
        <dbReference type="PROSITE" id="PS50851"/>
    </source>
</evidence>
<evidence type="ECO:0000256" key="11">
    <source>
        <dbReference type="ARBA" id="ARBA00022840"/>
    </source>
</evidence>
<evidence type="ECO:0000256" key="12">
    <source>
        <dbReference type="ARBA" id="ARBA00023012"/>
    </source>
</evidence>
<dbReference type="SMART" id="SM01231">
    <property type="entry name" value="H-kinase_dim"/>
    <property type="match status" value="1"/>
</dbReference>
<dbReference type="InterPro" id="IPR051315">
    <property type="entry name" value="Bact_Chemotaxis_CheA"/>
</dbReference>
<keyword evidence="5" id="KW-0963">Cytoplasm</keyword>
<dbReference type="EC" id="2.7.13.3" evidence="3"/>
<dbReference type="InterPro" id="IPR004105">
    <property type="entry name" value="CheA-like_dim"/>
</dbReference>
<keyword evidence="6" id="KW-0145">Chemotaxis</keyword>
<dbReference type="Gene3D" id="3.30.565.10">
    <property type="entry name" value="Histidine kinase-like ATPase, C-terminal domain"/>
    <property type="match status" value="1"/>
</dbReference>
<dbReference type="InterPro" id="IPR036641">
    <property type="entry name" value="HPT_dom_sf"/>
</dbReference>
<dbReference type="PANTHER" id="PTHR43395">
    <property type="entry name" value="SENSOR HISTIDINE KINASE CHEA"/>
    <property type="match status" value="1"/>
</dbReference>
<dbReference type="SUPFAM" id="SSF50341">
    <property type="entry name" value="CheW-like"/>
    <property type="match status" value="1"/>
</dbReference>
<dbReference type="InterPro" id="IPR036097">
    <property type="entry name" value="HisK_dim/P_sf"/>
</dbReference>
<dbReference type="PROSITE" id="PS50109">
    <property type="entry name" value="HIS_KIN"/>
    <property type="match status" value="1"/>
</dbReference>
<comment type="subcellular location">
    <subcellularLocation>
        <location evidence="2">Cytoplasm</location>
    </subcellularLocation>
</comment>
<reference evidence="18" key="1">
    <citation type="submission" date="2021-03" db="EMBL/GenBank/DDBJ databases">
        <title>Genomic Encyclopedia of Type Strains, Phase IV (KMG-V): Genome sequencing to study the core and pangenomes of soil and plant-associated prokaryotes.</title>
        <authorList>
            <person name="Whitman W."/>
        </authorList>
    </citation>
    <scope>NUCLEOTIDE SEQUENCE</scope>
    <source>
        <strain evidence="18">C4</strain>
    </source>
</reference>
<dbReference type="SUPFAM" id="SSF55052">
    <property type="entry name" value="CheY-binding domain of CheA"/>
    <property type="match status" value="2"/>
</dbReference>
<dbReference type="InterPro" id="IPR037006">
    <property type="entry name" value="CheA-like_homodim_sf"/>
</dbReference>
<dbReference type="SMART" id="SM00073">
    <property type="entry name" value="HPT"/>
    <property type="match status" value="1"/>
</dbReference>
<dbReference type="Pfam" id="PF01584">
    <property type="entry name" value="CheW"/>
    <property type="match status" value="1"/>
</dbReference>
<keyword evidence="12" id="KW-0902">Two-component regulatory system</keyword>
<dbReference type="PRINTS" id="PR00344">
    <property type="entry name" value="BCTRLSENSOR"/>
</dbReference>
<dbReference type="InterPro" id="IPR008207">
    <property type="entry name" value="Sig_transdc_His_kin_Hpt_dom"/>
</dbReference>
<comment type="catalytic activity">
    <reaction evidence="1">
        <text>ATP + protein L-histidine = ADP + protein N-phospho-L-histidine.</text>
        <dbReference type="EC" id="2.7.13.3"/>
    </reaction>
</comment>
<dbReference type="InterPro" id="IPR037052">
    <property type="entry name" value="CheA-like_P2_sf"/>
</dbReference>
<feature type="domain" description="CheW-like" evidence="16">
    <location>
        <begin position="888"/>
        <end position="1015"/>
    </location>
</feature>
<dbReference type="GO" id="GO:0005737">
    <property type="term" value="C:cytoplasm"/>
    <property type="evidence" value="ECO:0007669"/>
    <property type="project" value="UniProtKB-SubCell"/>
</dbReference>
<dbReference type="RefSeq" id="WP_209590500.1">
    <property type="nucleotide sequence ID" value="NZ_JAGGMV010000001.1"/>
</dbReference>
<feature type="domain" description="Histidine kinase" evidence="15">
    <location>
        <begin position="683"/>
        <end position="886"/>
    </location>
</feature>
<proteinExistence type="predicted"/>
<dbReference type="GO" id="GO:0005524">
    <property type="term" value="F:ATP binding"/>
    <property type="evidence" value="ECO:0007669"/>
    <property type="project" value="UniProtKB-KW"/>
</dbReference>
<dbReference type="SUPFAM" id="SSF55874">
    <property type="entry name" value="ATPase domain of HSP90 chaperone/DNA topoisomerase II/histidine kinase"/>
    <property type="match status" value="1"/>
</dbReference>
<dbReference type="Gene3D" id="1.20.120.160">
    <property type="entry name" value="HPT domain"/>
    <property type="match status" value="1"/>
</dbReference>
<evidence type="ECO:0000256" key="8">
    <source>
        <dbReference type="ARBA" id="ARBA00022679"/>
    </source>
</evidence>
<dbReference type="FunFam" id="3.30.565.10:FF:000016">
    <property type="entry name" value="Chemotaxis protein CheA, putative"/>
    <property type="match status" value="1"/>
</dbReference>
<dbReference type="CDD" id="cd16916">
    <property type="entry name" value="HATPase_CheA-like"/>
    <property type="match status" value="1"/>
</dbReference>
<dbReference type="InterPro" id="IPR035891">
    <property type="entry name" value="CheY-binding_CheA"/>
</dbReference>
<dbReference type="InterPro" id="IPR036061">
    <property type="entry name" value="CheW-like_dom_sf"/>
</dbReference>
<dbReference type="SUPFAM" id="SSF47226">
    <property type="entry name" value="Histidine-containing phosphotransfer domain, HPT domain"/>
    <property type="match status" value="1"/>
</dbReference>
<dbReference type="CDD" id="cd00731">
    <property type="entry name" value="CheA_reg"/>
    <property type="match status" value="1"/>
</dbReference>
<dbReference type="GO" id="GO:0006935">
    <property type="term" value="P:chemotaxis"/>
    <property type="evidence" value="ECO:0007669"/>
    <property type="project" value="UniProtKB-KW"/>
</dbReference>
<dbReference type="Proteomes" id="UP000740329">
    <property type="component" value="Unassembled WGS sequence"/>
</dbReference>
<dbReference type="Pfam" id="PF02518">
    <property type="entry name" value="HATPase_c"/>
    <property type="match status" value="1"/>
</dbReference>
<evidence type="ECO:0000256" key="3">
    <source>
        <dbReference type="ARBA" id="ARBA00012438"/>
    </source>
</evidence>
<protein>
    <recommendedName>
        <fullName evidence="4">Chemotaxis protein CheA</fullName>
        <ecNumber evidence="3">2.7.13.3</ecNumber>
    </recommendedName>
</protein>
<dbReference type="Pfam" id="PF01627">
    <property type="entry name" value="Hpt"/>
    <property type="match status" value="1"/>
</dbReference>
<keyword evidence="8 18" id="KW-0808">Transferase</keyword>
<dbReference type="Pfam" id="PF07194">
    <property type="entry name" value="P2"/>
    <property type="match status" value="2"/>
</dbReference>
<feature type="compositionally biased region" description="Basic and acidic residues" evidence="14">
    <location>
        <begin position="615"/>
        <end position="637"/>
    </location>
</feature>
<comment type="caution">
    <text evidence="18">The sequence shown here is derived from an EMBL/GenBank/DDBJ whole genome shotgun (WGS) entry which is preliminary data.</text>
</comment>
<organism evidence="18 19">
    <name type="scientific">Methanococcus voltae</name>
    <dbReference type="NCBI Taxonomy" id="2188"/>
    <lineage>
        <taxon>Archaea</taxon>
        <taxon>Methanobacteriati</taxon>
        <taxon>Methanobacteriota</taxon>
        <taxon>Methanomada group</taxon>
        <taxon>Methanococci</taxon>
        <taxon>Methanococcales</taxon>
        <taxon>Methanococcaceae</taxon>
        <taxon>Methanococcus</taxon>
    </lineage>
</organism>
<evidence type="ECO:0000256" key="7">
    <source>
        <dbReference type="ARBA" id="ARBA00022553"/>
    </source>
</evidence>
<evidence type="ECO:0000256" key="4">
    <source>
        <dbReference type="ARBA" id="ARBA00021495"/>
    </source>
</evidence>
<evidence type="ECO:0000256" key="2">
    <source>
        <dbReference type="ARBA" id="ARBA00004496"/>
    </source>
</evidence>
<dbReference type="InterPro" id="IPR004358">
    <property type="entry name" value="Sig_transdc_His_kin-like_C"/>
</dbReference>
<evidence type="ECO:0000256" key="9">
    <source>
        <dbReference type="ARBA" id="ARBA00022741"/>
    </source>
</evidence>
<dbReference type="PROSITE" id="PS50894">
    <property type="entry name" value="HPT"/>
    <property type="match status" value="1"/>
</dbReference>
<dbReference type="InterPro" id="IPR005467">
    <property type="entry name" value="His_kinase_dom"/>
</dbReference>
<gene>
    <name evidence="18" type="ORF">J3E07_000427</name>
</gene>
<evidence type="ECO:0000256" key="5">
    <source>
        <dbReference type="ARBA" id="ARBA00022490"/>
    </source>
</evidence>
<dbReference type="Gene3D" id="2.30.30.40">
    <property type="entry name" value="SH3 Domains"/>
    <property type="match status" value="1"/>
</dbReference>
<evidence type="ECO:0000313" key="18">
    <source>
        <dbReference type="EMBL" id="MBP2201029.1"/>
    </source>
</evidence>
<sequence length="1015" mass="113364">MDEMEQYRELFMTEAEEHLQSLNQNLVDLENCPENTDIINLIFRSAHTLKGSARTLGFEHISQLTHHMEDILDNIRDGKIPVNHEIMDLLFKCLDALETMVGEIANGENETTVDYESIIDIIKNLKNKHLGGNVENIGNSASPVPESTPSSEVSANVNSANAVANTVSCETNGNSVSVSNKQSYSLKNEKTVVIVEIKKDIDCNCEENEVSELDINEEIDVNSKIDKSNNDTDKNINTDNSKLNVPENIDEILAQMHQSSNTLCAISGALELPELQTSTKKISRFTKSVLDKKIDMDKDVLQMINKSLSIMNSIAKSIENKEEVQKYGNDDDINNLDNFVSQKVELKNSNVDTKEIEIENDIENDIVNGAFEEIEIEFDHTIFDYLKNLNKLAKEIDNNSNIWHIKSEIEEDCMLKSVRFTMLLNSLENDSDGKIIQSIPTNDDLKNVSYDNLDILYAYSGSEEKLESILNSACEMKYSKAVKVGIEINTDEIGNMTELTDSLDCNLDNKEISCDYKIRFSIDPECALKSVRAYMVLKDLSEIGAIVDSCPSFDRIKAGDSIINQVEVYFNTRADIDTVEDTIVKTPEIKNIDVTSNKKDNQSAIQNSSEDSDSEDSKSSGKSERKEGQSKKSESKKSQTVRVNIEKLDKLMNLVGEVVINRANFTQIATKYDLKELHNAVGRLNMLSTELQEEVMSMRMIPVAFVFNRFPRTVRDTARALNKEIDFIIEGSEIELDRTVLDELAEPLTHLIRNSLDHGIEHSEVRKQAKKPEKGLLKLIATRERDRVNIVIKDDGKGIDPDGIRNNVVKKGLMSRDEVDKLTDNEAINLIFLPGFSTAEKVSDVSGRGVGMDVVRTKIESLGGSVSVHSEVGKGSEIVLHLPLTMAIIQTLLVKLKDQIYALPLTSVLDVVSVNKEEINNLEGQEAIIYRDHILPVTWLCDALHQYNDCSSEEIYVVVVEKNKGKIGLILDEVIGRDEIVVKPLTGILKNINGLAGATILGDGKVALILDLNNL</sequence>
<dbReference type="InterPro" id="IPR002545">
    <property type="entry name" value="CheW-lke_dom"/>
</dbReference>
<keyword evidence="7 13" id="KW-0597">Phosphoprotein</keyword>
<feature type="region of interest" description="Disordered" evidence="14">
    <location>
        <begin position="595"/>
        <end position="639"/>
    </location>
</feature>
<dbReference type="SUPFAM" id="SSF47384">
    <property type="entry name" value="Homodimeric domain of signal transducing histidine kinase"/>
    <property type="match status" value="1"/>
</dbReference>
<dbReference type="SMART" id="SM00260">
    <property type="entry name" value="CheW"/>
    <property type="match status" value="1"/>
</dbReference>
<keyword evidence="10 18" id="KW-0418">Kinase</keyword>
<name>A0A8J7RF33_METVO</name>
<evidence type="ECO:0000313" key="19">
    <source>
        <dbReference type="Proteomes" id="UP000740329"/>
    </source>
</evidence>
<dbReference type="InterPro" id="IPR010808">
    <property type="entry name" value="CheA_P2-bd"/>
</dbReference>
<evidence type="ECO:0000256" key="1">
    <source>
        <dbReference type="ARBA" id="ARBA00000085"/>
    </source>
</evidence>
<dbReference type="InterPro" id="IPR036890">
    <property type="entry name" value="HATPase_C_sf"/>
</dbReference>
<dbReference type="PROSITE" id="PS50851">
    <property type="entry name" value="CHEW"/>
    <property type="match status" value="1"/>
</dbReference>
<dbReference type="CDD" id="cd00088">
    <property type="entry name" value="HPT"/>
    <property type="match status" value="1"/>
</dbReference>